<dbReference type="AlphaFoldDB" id="T1JUR2"/>
<reference evidence="2" key="1">
    <citation type="submission" date="2011-08" db="EMBL/GenBank/DDBJ databases">
        <authorList>
            <person name="Rombauts S."/>
        </authorList>
    </citation>
    <scope>NUCLEOTIDE SEQUENCE</scope>
    <source>
        <strain evidence="2">London</strain>
    </source>
</reference>
<name>T1JUR2_TETUR</name>
<dbReference type="STRING" id="32264.T1JUR2"/>
<dbReference type="Proteomes" id="UP000015104">
    <property type="component" value="Unassembled WGS sequence"/>
</dbReference>
<dbReference type="HOGENOM" id="CLU_2087900_0_0_1"/>
<dbReference type="EMBL" id="CAEY01000780">
    <property type="status" value="NOT_ANNOTATED_CDS"/>
    <property type="molecule type" value="Genomic_DNA"/>
</dbReference>
<protein>
    <submittedName>
        <fullName evidence="1">Uncharacterized protein</fullName>
    </submittedName>
</protein>
<sequence length="117" mass="13027">MSSLPCSIAKIRKAPLPLRNLIGALQILCVECKKNYVSLDRYEDGCQDCYVRRLTNRTAAKDSFARGARQTQAQAQAQTSDNIWQSDWVKWAGIVGVATAGLLVLNSSMKHKSRDKK</sequence>
<keyword evidence="2" id="KW-1185">Reference proteome</keyword>
<evidence type="ECO:0000313" key="2">
    <source>
        <dbReference type="Proteomes" id="UP000015104"/>
    </source>
</evidence>
<organism evidence="1 2">
    <name type="scientific">Tetranychus urticae</name>
    <name type="common">Two-spotted spider mite</name>
    <dbReference type="NCBI Taxonomy" id="32264"/>
    <lineage>
        <taxon>Eukaryota</taxon>
        <taxon>Metazoa</taxon>
        <taxon>Ecdysozoa</taxon>
        <taxon>Arthropoda</taxon>
        <taxon>Chelicerata</taxon>
        <taxon>Arachnida</taxon>
        <taxon>Acari</taxon>
        <taxon>Acariformes</taxon>
        <taxon>Trombidiformes</taxon>
        <taxon>Prostigmata</taxon>
        <taxon>Eleutherengona</taxon>
        <taxon>Raphignathae</taxon>
        <taxon>Tetranychoidea</taxon>
        <taxon>Tetranychidae</taxon>
        <taxon>Tetranychus</taxon>
    </lineage>
</organism>
<dbReference type="EnsemblMetazoa" id="tetur02g01870.1">
    <property type="protein sequence ID" value="tetur02g01870.1"/>
    <property type="gene ID" value="tetur02g01870"/>
</dbReference>
<evidence type="ECO:0000313" key="1">
    <source>
        <dbReference type="EnsemblMetazoa" id="tetur02g01870.1"/>
    </source>
</evidence>
<reference evidence="1" key="2">
    <citation type="submission" date="2015-06" db="UniProtKB">
        <authorList>
            <consortium name="EnsemblMetazoa"/>
        </authorList>
    </citation>
    <scope>IDENTIFICATION</scope>
</reference>
<accession>T1JUR2</accession>
<proteinExistence type="predicted"/>